<feature type="compositionally biased region" description="Basic and acidic residues" evidence="1">
    <location>
        <begin position="186"/>
        <end position="199"/>
    </location>
</feature>
<dbReference type="Pfam" id="PF05598">
    <property type="entry name" value="DUF772"/>
    <property type="match status" value="1"/>
</dbReference>
<evidence type="ECO:0000313" key="8">
    <source>
        <dbReference type="EMBL" id="MDC0670641.1"/>
    </source>
</evidence>
<feature type="region of interest" description="Disordered" evidence="1">
    <location>
        <begin position="224"/>
        <end position="270"/>
    </location>
</feature>
<reference evidence="4 11" key="1">
    <citation type="submission" date="2022-11" db="EMBL/GenBank/DDBJ databases">
        <title>Minimal conservation of predation-associated metabolite biosynthetic gene clusters underscores biosynthetic potential of Myxococcota including descriptions for ten novel species: Archangium lansinium sp. nov., Myxococcus landrumus sp. nov., Nannocystis bai.</title>
        <authorList>
            <person name="Ahearne A."/>
            <person name="Stevens C."/>
            <person name="Dowd S."/>
        </authorList>
    </citation>
    <scope>NUCLEOTIDE SEQUENCE [LARGE SCALE GENOMIC DNA]</scope>
    <source>
        <strain evidence="4 11">NCELM</strain>
    </source>
</reference>
<evidence type="ECO:0000259" key="3">
    <source>
        <dbReference type="Pfam" id="PF13751"/>
    </source>
</evidence>
<dbReference type="EMBL" id="JAQNDN010000013">
    <property type="protein sequence ID" value="MDC0670641.1"/>
    <property type="molecule type" value="Genomic_DNA"/>
</dbReference>
<evidence type="ECO:0000313" key="11">
    <source>
        <dbReference type="Proteomes" id="UP001217838"/>
    </source>
</evidence>
<feature type="domain" description="Transposase DDE" evidence="3">
    <location>
        <begin position="390"/>
        <end position="448"/>
    </location>
</feature>
<evidence type="ECO:0000256" key="1">
    <source>
        <dbReference type="SAM" id="MobiDB-lite"/>
    </source>
</evidence>
<dbReference type="InterPro" id="IPR025668">
    <property type="entry name" value="Tnp_DDE_dom"/>
</dbReference>
<dbReference type="EMBL" id="JAQNDN010000027">
    <property type="protein sequence ID" value="MDC0674933.1"/>
    <property type="molecule type" value="Genomic_DNA"/>
</dbReference>
<feature type="region of interest" description="Disordered" evidence="1">
    <location>
        <begin position="178"/>
        <end position="199"/>
    </location>
</feature>
<evidence type="ECO:0000313" key="7">
    <source>
        <dbReference type="EMBL" id="MDC0670328.1"/>
    </source>
</evidence>
<dbReference type="EMBL" id="JAQNDN010000011">
    <property type="protein sequence ID" value="MDC0670328.1"/>
    <property type="molecule type" value="Genomic_DNA"/>
</dbReference>
<dbReference type="EMBL" id="JAQNDN010000010">
    <property type="protein sequence ID" value="MDC0669702.1"/>
    <property type="molecule type" value="Genomic_DNA"/>
</dbReference>
<dbReference type="NCBIfam" id="NF033551">
    <property type="entry name" value="transpos_IS1182"/>
    <property type="match status" value="1"/>
</dbReference>
<evidence type="ECO:0000313" key="6">
    <source>
        <dbReference type="EMBL" id="MDC0669702.1"/>
    </source>
</evidence>
<feature type="domain" description="Transposase InsH N-terminal" evidence="2">
    <location>
        <begin position="20"/>
        <end position="112"/>
    </location>
</feature>
<dbReference type="InterPro" id="IPR008490">
    <property type="entry name" value="Transposase_InsH_N"/>
</dbReference>
<evidence type="ECO:0000259" key="2">
    <source>
        <dbReference type="Pfam" id="PF05598"/>
    </source>
</evidence>
<name>A0ABT5AXI6_9BACT</name>
<dbReference type="EMBL" id="JAQNDN010000027">
    <property type="protein sequence ID" value="MDC0674865.1"/>
    <property type="molecule type" value="Genomic_DNA"/>
</dbReference>
<dbReference type="EMBL" id="JAQNDN010000003">
    <property type="protein sequence ID" value="MDC0668144.1"/>
    <property type="molecule type" value="Genomic_DNA"/>
</dbReference>
<dbReference type="Pfam" id="PF13751">
    <property type="entry name" value="DDE_Tnp_1_6"/>
    <property type="match status" value="1"/>
</dbReference>
<proteinExistence type="predicted"/>
<gene>
    <name evidence="4" type="ORF">POL58_00550</name>
    <name evidence="5" type="ORF">POL58_10365</name>
    <name evidence="6" type="ORF">POL58_18255</name>
    <name evidence="7" type="ORF">POL58_21415</name>
    <name evidence="8" type="ORF">POL58_22990</name>
    <name evidence="9" type="ORF">POL58_44355</name>
    <name evidence="10" type="ORF">POL58_44715</name>
</gene>
<evidence type="ECO:0000313" key="4">
    <source>
        <dbReference type="EMBL" id="MDC0666198.1"/>
    </source>
</evidence>
<dbReference type="InterPro" id="IPR047629">
    <property type="entry name" value="IS1182_transpos"/>
</dbReference>
<organism evidence="4 11">
    <name type="scientific">Nannocystis radixulma</name>
    <dbReference type="NCBI Taxonomy" id="2995305"/>
    <lineage>
        <taxon>Bacteria</taxon>
        <taxon>Pseudomonadati</taxon>
        <taxon>Myxococcota</taxon>
        <taxon>Polyangia</taxon>
        <taxon>Nannocystales</taxon>
        <taxon>Nannocystaceae</taxon>
        <taxon>Nannocystis</taxon>
    </lineage>
</organism>
<comment type="caution">
    <text evidence="4">The sequence shown here is derived from an EMBL/GenBank/DDBJ whole genome shotgun (WGS) entry which is preliminary data.</text>
</comment>
<dbReference type="PANTHER" id="PTHR33408">
    <property type="entry name" value="TRANSPOSASE"/>
    <property type="match status" value="1"/>
</dbReference>
<evidence type="ECO:0000313" key="10">
    <source>
        <dbReference type="EMBL" id="MDC0674933.1"/>
    </source>
</evidence>
<accession>A0ABT5AXI6</accession>
<evidence type="ECO:0000313" key="9">
    <source>
        <dbReference type="EMBL" id="MDC0674865.1"/>
    </source>
</evidence>
<dbReference type="EMBL" id="JAQNDN010000001">
    <property type="protein sequence ID" value="MDC0666198.1"/>
    <property type="molecule type" value="Genomic_DNA"/>
</dbReference>
<keyword evidence="11" id="KW-1185">Reference proteome</keyword>
<sequence>MSRGFRDWDVEQVWLLPPSVQELVPEGHPSHLVRDLVRDGLDLSEIFKAYRRERGAMPFNPAMMTALLLYAYTQGVFSSRKIARACEERLDFMAVTGMQRPEHRTICEFRRRHLTALGRLFVQVLKTCQRMGLVKLGHVALDGTKVKANASKHKAMSYDRMKEVEPELAAEVERWMSEAESADGVEDARHGVERRGDELPEHVVKKQQRLAKIREAKEALEAEAAAEAAARRQDKRDAEEADERGEPAPALRVKHPKHRLDGTPNEKAQRNFTDPESKLMMTKDGFVQGYNAQLAVDASSQVIVAEMVLVEQNDVGALPPMLAQIKANTGRQTRELSADTGYCSEANLRELSRRHVRGYIATGRQRHGEGGPGALLGKRPGTRAYAMRLKLARGGFRSRYRLRKQVVEPVIGQVKAALGFTRFLMRGITKVAQEWRLICTAHNLRKLLPLLGKAALALPR</sequence>
<protein>
    <submittedName>
        <fullName evidence="4">IS1182 family transposase</fullName>
    </submittedName>
</protein>
<evidence type="ECO:0000313" key="5">
    <source>
        <dbReference type="EMBL" id="MDC0668144.1"/>
    </source>
</evidence>
<dbReference type="RefSeq" id="WP_271993636.1">
    <property type="nucleotide sequence ID" value="NZ_JAQNDN010000001.1"/>
</dbReference>
<dbReference type="Proteomes" id="UP001217838">
    <property type="component" value="Unassembled WGS sequence"/>
</dbReference>
<feature type="compositionally biased region" description="Basic and acidic residues" evidence="1">
    <location>
        <begin position="229"/>
        <end position="238"/>
    </location>
</feature>